<dbReference type="PANTHER" id="PTHR45902:SF5">
    <property type="entry name" value="G-PROTEIN COUPLED RECEPTORS FAMILY 2 PROFILE 2 DOMAIN-CONTAINING PROTEIN"/>
    <property type="match status" value="1"/>
</dbReference>
<evidence type="ECO:0000313" key="2">
    <source>
        <dbReference type="EMBL" id="KAK8784674.1"/>
    </source>
</evidence>
<dbReference type="InterPro" id="IPR053231">
    <property type="entry name" value="GPCR_LN-TM7"/>
</dbReference>
<keyword evidence="1" id="KW-0812">Transmembrane</keyword>
<organism evidence="2 3">
    <name type="scientific">Amblyomma americanum</name>
    <name type="common">Lone star tick</name>
    <dbReference type="NCBI Taxonomy" id="6943"/>
    <lineage>
        <taxon>Eukaryota</taxon>
        <taxon>Metazoa</taxon>
        <taxon>Ecdysozoa</taxon>
        <taxon>Arthropoda</taxon>
        <taxon>Chelicerata</taxon>
        <taxon>Arachnida</taxon>
        <taxon>Acari</taxon>
        <taxon>Parasitiformes</taxon>
        <taxon>Ixodida</taxon>
        <taxon>Ixodoidea</taxon>
        <taxon>Ixodidae</taxon>
        <taxon>Amblyomminae</taxon>
        <taxon>Amblyomma</taxon>
    </lineage>
</organism>
<feature type="transmembrane region" description="Helical" evidence="1">
    <location>
        <begin position="274"/>
        <end position="296"/>
    </location>
</feature>
<evidence type="ECO:0000313" key="3">
    <source>
        <dbReference type="Proteomes" id="UP001321473"/>
    </source>
</evidence>
<evidence type="ECO:0000256" key="1">
    <source>
        <dbReference type="SAM" id="Phobius"/>
    </source>
</evidence>
<feature type="transmembrane region" description="Helical" evidence="1">
    <location>
        <begin position="308"/>
        <end position="330"/>
    </location>
</feature>
<name>A0AAQ4FBK6_AMBAM</name>
<protein>
    <submittedName>
        <fullName evidence="2">Uncharacterized protein</fullName>
    </submittedName>
</protein>
<dbReference type="EMBL" id="JARKHS020004366">
    <property type="protein sequence ID" value="KAK8784674.1"/>
    <property type="molecule type" value="Genomic_DNA"/>
</dbReference>
<dbReference type="AlphaFoldDB" id="A0AAQ4FBK6"/>
<reference evidence="2 3" key="1">
    <citation type="journal article" date="2023" name="Arcadia Sci">
        <title>De novo assembly of a long-read Amblyomma americanum tick genome.</title>
        <authorList>
            <person name="Chou S."/>
            <person name="Poskanzer K.E."/>
            <person name="Rollins M."/>
            <person name="Thuy-Boun P.S."/>
        </authorList>
    </citation>
    <scope>NUCLEOTIDE SEQUENCE [LARGE SCALE GENOMIC DNA]</scope>
    <source>
        <strain evidence="2">F_SG_1</strain>
        <tissue evidence="2">Salivary glands</tissue>
    </source>
</reference>
<keyword evidence="3" id="KW-1185">Reference proteome</keyword>
<comment type="caution">
    <text evidence="2">The sequence shown here is derived from an EMBL/GenBank/DDBJ whole genome shotgun (WGS) entry which is preliminary data.</text>
</comment>
<keyword evidence="1" id="KW-1133">Transmembrane helix</keyword>
<dbReference type="Gene3D" id="1.20.1070.10">
    <property type="entry name" value="Rhodopsin 7-helix transmembrane proteins"/>
    <property type="match status" value="1"/>
</dbReference>
<accession>A0AAQ4FBK6</accession>
<keyword evidence="1" id="KW-0472">Membrane</keyword>
<proteinExistence type="predicted"/>
<dbReference type="PANTHER" id="PTHR45902">
    <property type="entry name" value="LATROPHILIN RECEPTOR-LIKE PROTEIN A"/>
    <property type="match status" value="1"/>
</dbReference>
<feature type="transmembrane region" description="Helical" evidence="1">
    <location>
        <begin position="342"/>
        <end position="369"/>
    </location>
</feature>
<dbReference type="Proteomes" id="UP001321473">
    <property type="component" value="Unassembled WGS sequence"/>
</dbReference>
<sequence>MWTTFLRSLSDNTVQACPHFGDPSQCPVFLGCPDFMHGKRPQQYFRVCRSDLVSDCPADFHDRNSRLRDGCHAYFAPVQDKLTGVNYKNFYCALCYGVSATDIACVEEGSVVEYPWIEGDQSEEVSHKDVLPSYSLLIDVDFSRGGAKVGLQDRCAPNQAYDPWKQTCRNLVCGKLFELRDGLCVASALRAAYGSSAVSHALLASNCSKVALDADEFTLWENHTATLRADAGTGELLVPGEYELRIDGSILVCAESGLLPARRMAVYKFRDTDGYITLAGSIVSLACLLVKMALQICSPGPWKLPDLLISMLSLSIFAAQLLFLFVMVAARQRALCTLIGMLVHYFFLARLVLRMHLCYFLELLSYVLVVRTSPLLL</sequence>
<gene>
    <name evidence="2" type="ORF">V5799_008962</name>
</gene>